<comment type="subunit">
    <text evidence="7">Part of the multisubunit TRAPP (transport protein particle) complex.</text>
</comment>
<keyword evidence="6 7" id="KW-0333">Golgi apparatus</keyword>
<keyword evidence="4 7" id="KW-0256">Endoplasmic reticulum</keyword>
<dbReference type="CDD" id="cd14943">
    <property type="entry name" value="TRAPPC5_Trs31"/>
    <property type="match status" value="1"/>
</dbReference>
<dbReference type="GO" id="GO:0006888">
    <property type="term" value="P:endoplasmic reticulum to Golgi vesicle-mediated transport"/>
    <property type="evidence" value="ECO:0007669"/>
    <property type="project" value="TreeGrafter"/>
</dbReference>
<accession>A0A7S3QK83</accession>
<dbReference type="Pfam" id="PF04051">
    <property type="entry name" value="TRAPP"/>
    <property type="match status" value="1"/>
</dbReference>
<dbReference type="InterPro" id="IPR007194">
    <property type="entry name" value="TRAPP_component"/>
</dbReference>
<dbReference type="GO" id="GO:1990072">
    <property type="term" value="C:TRAPPIII protein complex"/>
    <property type="evidence" value="ECO:0007669"/>
    <property type="project" value="TreeGrafter"/>
</dbReference>
<evidence type="ECO:0000313" key="8">
    <source>
        <dbReference type="EMBL" id="CAE0485039.1"/>
    </source>
</evidence>
<dbReference type="GO" id="GO:1990070">
    <property type="term" value="C:TRAPPI protein complex"/>
    <property type="evidence" value="ECO:0007669"/>
    <property type="project" value="TreeGrafter"/>
</dbReference>
<evidence type="ECO:0000256" key="4">
    <source>
        <dbReference type="ARBA" id="ARBA00022824"/>
    </source>
</evidence>
<evidence type="ECO:0000256" key="3">
    <source>
        <dbReference type="ARBA" id="ARBA00022448"/>
    </source>
</evidence>
<evidence type="ECO:0000256" key="1">
    <source>
        <dbReference type="ARBA" id="ARBA00004240"/>
    </source>
</evidence>
<dbReference type="EMBL" id="HBIP01000160">
    <property type="protein sequence ID" value="CAE0485039.1"/>
    <property type="molecule type" value="Transcribed_RNA"/>
</dbReference>
<comment type="subcellular location">
    <subcellularLocation>
        <location evidence="1">Endoplasmic reticulum</location>
    </subcellularLocation>
    <subcellularLocation>
        <location evidence="7">Golgi apparatus</location>
        <location evidence="7">cis-Golgi network</location>
    </subcellularLocation>
</comment>
<reference evidence="8" key="1">
    <citation type="submission" date="2021-01" db="EMBL/GenBank/DDBJ databases">
        <authorList>
            <person name="Corre E."/>
            <person name="Pelletier E."/>
            <person name="Niang G."/>
            <person name="Scheremetjew M."/>
            <person name="Finn R."/>
            <person name="Kale V."/>
            <person name="Holt S."/>
            <person name="Cochrane G."/>
            <person name="Meng A."/>
            <person name="Brown T."/>
            <person name="Cohen L."/>
        </authorList>
    </citation>
    <scope>NUCLEOTIDE SEQUENCE</scope>
    <source>
        <strain evidence="8">CCMP1320</strain>
    </source>
</reference>
<dbReference type="FunFam" id="3.30.1380.20:FF:000002">
    <property type="entry name" value="Trafficking protein particle complex subunit"/>
    <property type="match status" value="1"/>
</dbReference>
<dbReference type="PIRSF" id="PIRSF017479">
    <property type="entry name" value="TRAPP_I_complex_Trs31"/>
    <property type="match status" value="1"/>
</dbReference>
<organism evidence="8">
    <name type="scientific">Dunaliella tertiolecta</name>
    <name type="common">Green alga</name>
    <dbReference type="NCBI Taxonomy" id="3047"/>
    <lineage>
        <taxon>Eukaryota</taxon>
        <taxon>Viridiplantae</taxon>
        <taxon>Chlorophyta</taxon>
        <taxon>core chlorophytes</taxon>
        <taxon>Chlorophyceae</taxon>
        <taxon>CS clade</taxon>
        <taxon>Chlamydomonadales</taxon>
        <taxon>Dunaliellaceae</taxon>
        <taxon>Dunaliella</taxon>
    </lineage>
</organism>
<dbReference type="InterPro" id="IPR024096">
    <property type="entry name" value="NO_sig/Golgi_transp_ligand-bd"/>
</dbReference>
<dbReference type="InterPro" id="IPR016696">
    <property type="entry name" value="TRAPP-I_su5"/>
</dbReference>
<evidence type="ECO:0000256" key="2">
    <source>
        <dbReference type="ARBA" id="ARBA00006218"/>
    </source>
</evidence>
<dbReference type="GO" id="GO:0005783">
    <property type="term" value="C:endoplasmic reticulum"/>
    <property type="evidence" value="ECO:0007669"/>
    <property type="project" value="UniProtKB-SubCell"/>
</dbReference>
<proteinExistence type="inferred from homology"/>
<keyword evidence="3 7" id="KW-0813">Transport</keyword>
<evidence type="ECO:0000256" key="5">
    <source>
        <dbReference type="ARBA" id="ARBA00022892"/>
    </source>
</evidence>
<evidence type="ECO:0000256" key="7">
    <source>
        <dbReference type="PIRNR" id="PIRNR017479"/>
    </source>
</evidence>
<dbReference type="PANTHER" id="PTHR20902">
    <property type="entry name" value="41-2 PROTEIN ANTIGEN-RELATED"/>
    <property type="match status" value="1"/>
</dbReference>
<dbReference type="PANTHER" id="PTHR20902:SF0">
    <property type="entry name" value="TRAFFICKING PROTEIN PARTICLE COMPLEX SUBUNIT 5"/>
    <property type="match status" value="1"/>
</dbReference>
<sequence>MLHLGKASSKQALNIVDRPLAKARQEVPTVSLSAYAYLLSELIQYAVDRASNVQELEDRLDSVGYEVGTRLIERISYGEKALKRKPEILDILKWIHSTAWPWVFGKAADSLEHAAAAEDEFMLSDFDLLLSRFISVPKTYGGFTAGSLAAGMVRGMLASAGFPARVSAHVIEHRERPKTTLLIKFDPVVMMRQAQLERK</sequence>
<name>A0A7S3QK83_DUNTE</name>
<dbReference type="GO" id="GO:1990071">
    <property type="term" value="C:TRAPPII protein complex"/>
    <property type="evidence" value="ECO:0007669"/>
    <property type="project" value="TreeGrafter"/>
</dbReference>
<dbReference type="AlphaFoldDB" id="A0A7S3QK83"/>
<keyword evidence="5 7" id="KW-0931">ER-Golgi transport</keyword>
<dbReference type="Gene3D" id="3.30.1380.20">
    <property type="entry name" value="Trafficking protein particle complex subunit 3"/>
    <property type="match status" value="1"/>
</dbReference>
<gene>
    <name evidence="8" type="ORF">DTER00134_LOCUS78</name>
</gene>
<dbReference type="SUPFAM" id="SSF111126">
    <property type="entry name" value="Ligand-binding domain in the NO signalling and Golgi transport"/>
    <property type="match status" value="1"/>
</dbReference>
<protein>
    <recommendedName>
        <fullName evidence="7">Trafficking protein particle complex subunit</fullName>
    </recommendedName>
</protein>
<comment type="similarity">
    <text evidence="2 7">Belongs to the TRAPP small subunits family. BET3 subfamily.</text>
</comment>
<evidence type="ECO:0000256" key="6">
    <source>
        <dbReference type="ARBA" id="ARBA00023034"/>
    </source>
</evidence>